<keyword evidence="4" id="KW-0804">Transcription</keyword>
<comment type="caution">
    <text evidence="7">The sequence shown here is derived from an EMBL/GenBank/DDBJ whole genome shotgun (WGS) entry which is preliminary data.</text>
</comment>
<dbReference type="SUPFAM" id="SSF88946">
    <property type="entry name" value="Sigma2 domain of RNA polymerase sigma factors"/>
    <property type="match status" value="1"/>
</dbReference>
<dbReference type="GO" id="GO:0003677">
    <property type="term" value="F:DNA binding"/>
    <property type="evidence" value="ECO:0007669"/>
    <property type="project" value="InterPro"/>
</dbReference>
<proteinExistence type="inferred from homology"/>
<dbReference type="AlphaFoldDB" id="A0A2T7BD44"/>
<protein>
    <submittedName>
        <fullName evidence="7">RNA polymerase subunit sigma-70</fullName>
    </submittedName>
</protein>
<dbReference type="InterPro" id="IPR013249">
    <property type="entry name" value="RNA_pol_sigma70_r4_t2"/>
</dbReference>
<dbReference type="SUPFAM" id="SSF88659">
    <property type="entry name" value="Sigma3 and sigma4 domains of RNA polymerase sigma factors"/>
    <property type="match status" value="1"/>
</dbReference>
<reference evidence="7 8" key="1">
    <citation type="submission" date="2018-04" db="EMBL/GenBank/DDBJ databases">
        <title>Chitinophaga fuyangensis sp. nov., isolated from soil in a chemical factory.</title>
        <authorList>
            <person name="Chen K."/>
        </authorList>
    </citation>
    <scope>NUCLEOTIDE SEQUENCE [LARGE SCALE GENOMIC DNA]</scope>
    <source>
        <strain evidence="7 8">LY-1</strain>
    </source>
</reference>
<dbReference type="InterPro" id="IPR007627">
    <property type="entry name" value="RNA_pol_sigma70_r2"/>
</dbReference>
<keyword evidence="8" id="KW-1185">Reference proteome</keyword>
<dbReference type="GO" id="GO:0006352">
    <property type="term" value="P:DNA-templated transcription initiation"/>
    <property type="evidence" value="ECO:0007669"/>
    <property type="project" value="InterPro"/>
</dbReference>
<evidence type="ECO:0000259" key="5">
    <source>
        <dbReference type="Pfam" id="PF04542"/>
    </source>
</evidence>
<evidence type="ECO:0000313" key="7">
    <source>
        <dbReference type="EMBL" id="PUZ23014.1"/>
    </source>
</evidence>
<dbReference type="CDD" id="cd06171">
    <property type="entry name" value="Sigma70_r4"/>
    <property type="match status" value="1"/>
</dbReference>
<dbReference type="InterPro" id="IPR013325">
    <property type="entry name" value="RNA_pol_sigma_r2"/>
</dbReference>
<feature type="domain" description="RNA polymerase sigma factor 70 region 4 type 2" evidence="6">
    <location>
        <begin position="126"/>
        <end position="176"/>
    </location>
</feature>
<dbReference type="PANTHER" id="PTHR43133:SF46">
    <property type="entry name" value="RNA POLYMERASE SIGMA-70 FACTOR ECF SUBFAMILY"/>
    <property type="match status" value="1"/>
</dbReference>
<sequence length="193" mass="22359">MAGYGSMNDLELIALTGCDDQQAFAELYARYFDALYLHACQRLRDKAEAKDLVQELFSHLWSQRHALSTTEHFSSYLYKAIRNRVLNLLAHKAVEAKFLVNLQYTGNGTEAVTDHLAREHQLARVVEQEIQSLPPRMRQVFELSRKQHMPYKEIGMLLNLSEQSVRSHIKGALKLLRTRLGLWLYLAMLLWLS</sequence>
<dbReference type="Proteomes" id="UP000244450">
    <property type="component" value="Unassembled WGS sequence"/>
</dbReference>
<evidence type="ECO:0000259" key="6">
    <source>
        <dbReference type="Pfam" id="PF08281"/>
    </source>
</evidence>
<accession>A0A2T7BD44</accession>
<dbReference type="InterPro" id="IPR014284">
    <property type="entry name" value="RNA_pol_sigma-70_dom"/>
</dbReference>
<dbReference type="Pfam" id="PF04542">
    <property type="entry name" value="Sigma70_r2"/>
    <property type="match status" value="1"/>
</dbReference>
<gene>
    <name evidence="7" type="ORF">DCC81_21650</name>
</gene>
<dbReference type="NCBIfam" id="TIGR02985">
    <property type="entry name" value="Sig70_bacteroi1"/>
    <property type="match status" value="1"/>
</dbReference>
<dbReference type="InterPro" id="IPR039425">
    <property type="entry name" value="RNA_pol_sigma-70-like"/>
</dbReference>
<keyword evidence="3" id="KW-0731">Sigma factor</keyword>
<dbReference type="Gene3D" id="1.10.1740.10">
    <property type="match status" value="1"/>
</dbReference>
<dbReference type="RefSeq" id="WP_108688758.1">
    <property type="nucleotide sequence ID" value="NZ_QCYK01000003.1"/>
</dbReference>
<dbReference type="OrthoDB" id="659569at2"/>
<evidence type="ECO:0000256" key="1">
    <source>
        <dbReference type="ARBA" id="ARBA00010641"/>
    </source>
</evidence>
<dbReference type="InterPro" id="IPR013324">
    <property type="entry name" value="RNA_pol_sigma_r3/r4-like"/>
</dbReference>
<dbReference type="Pfam" id="PF08281">
    <property type="entry name" value="Sigma70_r4_2"/>
    <property type="match status" value="1"/>
</dbReference>
<comment type="similarity">
    <text evidence="1">Belongs to the sigma-70 factor family. ECF subfamily.</text>
</comment>
<evidence type="ECO:0000313" key="8">
    <source>
        <dbReference type="Proteomes" id="UP000244450"/>
    </source>
</evidence>
<dbReference type="GO" id="GO:0016987">
    <property type="term" value="F:sigma factor activity"/>
    <property type="evidence" value="ECO:0007669"/>
    <property type="project" value="UniProtKB-KW"/>
</dbReference>
<dbReference type="InterPro" id="IPR036388">
    <property type="entry name" value="WH-like_DNA-bd_sf"/>
</dbReference>
<evidence type="ECO:0000256" key="2">
    <source>
        <dbReference type="ARBA" id="ARBA00023015"/>
    </source>
</evidence>
<keyword evidence="2" id="KW-0805">Transcription regulation</keyword>
<dbReference type="EMBL" id="QCYK01000003">
    <property type="protein sequence ID" value="PUZ23014.1"/>
    <property type="molecule type" value="Genomic_DNA"/>
</dbReference>
<evidence type="ECO:0000256" key="4">
    <source>
        <dbReference type="ARBA" id="ARBA00023163"/>
    </source>
</evidence>
<name>A0A2T7BD44_9BACT</name>
<evidence type="ECO:0000256" key="3">
    <source>
        <dbReference type="ARBA" id="ARBA00023082"/>
    </source>
</evidence>
<feature type="domain" description="RNA polymerase sigma-70 region 2" evidence="5">
    <location>
        <begin position="27"/>
        <end position="91"/>
    </location>
</feature>
<dbReference type="PANTHER" id="PTHR43133">
    <property type="entry name" value="RNA POLYMERASE ECF-TYPE SIGMA FACTO"/>
    <property type="match status" value="1"/>
</dbReference>
<dbReference type="InterPro" id="IPR014327">
    <property type="entry name" value="RNA_pol_sigma70_bacteroid"/>
</dbReference>
<dbReference type="Gene3D" id="1.10.10.10">
    <property type="entry name" value="Winged helix-like DNA-binding domain superfamily/Winged helix DNA-binding domain"/>
    <property type="match status" value="1"/>
</dbReference>
<dbReference type="NCBIfam" id="TIGR02937">
    <property type="entry name" value="sigma70-ECF"/>
    <property type="match status" value="1"/>
</dbReference>
<organism evidence="7 8">
    <name type="scientific">Chitinophaga parva</name>
    <dbReference type="NCBI Taxonomy" id="2169414"/>
    <lineage>
        <taxon>Bacteria</taxon>
        <taxon>Pseudomonadati</taxon>
        <taxon>Bacteroidota</taxon>
        <taxon>Chitinophagia</taxon>
        <taxon>Chitinophagales</taxon>
        <taxon>Chitinophagaceae</taxon>
        <taxon>Chitinophaga</taxon>
    </lineage>
</organism>